<dbReference type="InterPro" id="IPR011990">
    <property type="entry name" value="TPR-like_helical_dom_sf"/>
</dbReference>
<dbReference type="EMBL" id="NHYE01000978">
    <property type="protein sequence ID" value="PPR00912.1"/>
    <property type="molecule type" value="Genomic_DNA"/>
</dbReference>
<evidence type="ECO:0000256" key="1">
    <source>
        <dbReference type="SAM" id="MobiDB-lite"/>
    </source>
</evidence>
<dbReference type="Pfam" id="PF12770">
    <property type="entry name" value="CHAT"/>
    <property type="match status" value="1"/>
</dbReference>
<evidence type="ECO:0000313" key="3">
    <source>
        <dbReference type="EMBL" id="PPR00912.1"/>
    </source>
</evidence>
<reference evidence="3 4" key="1">
    <citation type="journal article" date="2018" name="Evol. Lett.">
        <title>Horizontal gene cluster transfer increased hallucinogenic mushroom diversity.</title>
        <authorList>
            <person name="Reynolds H.T."/>
            <person name="Vijayakumar V."/>
            <person name="Gluck-Thaler E."/>
            <person name="Korotkin H.B."/>
            <person name="Matheny P.B."/>
            <person name="Slot J.C."/>
        </authorList>
    </citation>
    <scope>NUCLEOTIDE SEQUENCE [LARGE SCALE GENOMIC DNA]</scope>
    <source>
        <strain evidence="3 4">SRW20</strain>
    </source>
</reference>
<name>A0A409YD12_9AGAR</name>
<dbReference type="STRING" id="231916.A0A409YD12"/>
<gene>
    <name evidence="3" type="ORF">CVT26_015522</name>
</gene>
<dbReference type="InParanoid" id="A0A409YD12"/>
<feature type="compositionally biased region" description="Polar residues" evidence="1">
    <location>
        <begin position="31"/>
        <end position="47"/>
    </location>
</feature>
<accession>A0A409YD12</accession>
<proteinExistence type="predicted"/>
<comment type="caution">
    <text evidence="3">The sequence shown here is derived from an EMBL/GenBank/DDBJ whole genome shotgun (WGS) entry which is preliminary data.</text>
</comment>
<evidence type="ECO:0000313" key="4">
    <source>
        <dbReference type="Proteomes" id="UP000284706"/>
    </source>
</evidence>
<organism evidence="3 4">
    <name type="scientific">Gymnopilus dilepis</name>
    <dbReference type="NCBI Taxonomy" id="231916"/>
    <lineage>
        <taxon>Eukaryota</taxon>
        <taxon>Fungi</taxon>
        <taxon>Dikarya</taxon>
        <taxon>Basidiomycota</taxon>
        <taxon>Agaricomycotina</taxon>
        <taxon>Agaricomycetes</taxon>
        <taxon>Agaricomycetidae</taxon>
        <taxon>Agaricales</taxon>
        <taxon>Agaricineae</taxon>
        <taxon>Hymenogastraceae</taxon>
        <taxon>Gymnopilus</taxon>
    </lineage>
</organism>
<sequence>MRNAWQWHITTSPLTDQDMVRKMKPAGVKNMRNTGMQSAGLSNTSLGKGNPSEEDVEEACQTIDWASSLMNESRNSVALSNLETAILLYRQLRAVTPATHPLWRDIIYDLASALGAKFLHSDEQADFSELEEVANEILRIEELVEPQGSEELNGRKTEGIEKAAHEEMENYHKAFSLSMANNVIYLLRQCLHRLPVSHTKRHTGLNILAYTLYIRYHHTADVTNLVDASSALWNNSRTEASLPNSQVAHQHLLAVCAAGLHDTEIFFNFNNAYSELPRRMTTTTLPLGNEEDPDYGAGLCQAFRSSGDLAQLEEGINRLRNAVTNAPRIDSLNPFLLNNLATALAEHFSVCHDDADLEQAIYAAHNAMCLTGSQHPQILENLSTLLLTRFAEGISEADDFDAAIALRFRALKLIDPVDSLRAGLLLKASMAAELRKRYELGHDIHDLDMSILLYGQVFDTCSRRTRLPYVTSNFLDALALRFENTRDTSDLDEAIRLQSEVMDSLLPCDPGRWQALALLGGLLQDRFEKSNPSNPQDLDHAISFCKQAVAVGPPICSDYHALLRKLVSLLVRRFKLRRMSRDMEDSFLTQNRLVNSFPPNHPGRPDAAHALAELHLLAYDMTSESEFVSKQKHLEEAMSGFSKSASASPQTPSDRFHKAATWAIYADNFGYHTAGKAYDMALEALPHIASFTDDPQIRQLVLNSEAIDGIPRKAARYAIKTGQLDKAIEYLEIGRGIFWSQALRLRSPPDQLHGVTPDLEQNLQPVTKPLEDSGSYTQVAPDVGYKDEVPIEEANQLEKDVEQWTKMIHAPRDLLRPKKLSALQTAAEDGTIIYLIANHDSSDCLVMTTDTVQHIPLPFLTSAKLFSFLKRLEAVHSDSQNSSAPGHFGMVENEYVGVGAFQGRDHGGVDDILRVMPRSFHVSFDRKEDQDFAPSFMRAAVEAVISGPNQRWQAKPEKRTYDRDRKYLDLEDEEGTRAAKKAMPKVKSSDDEFKEVLSSLWDSGIKSIIDRLGLEIIKHLWIAQKTKGRTTVKWCPTGLFASLPIHAAGRYDTGKVDCVSDYIISSYIPNAGSLLTEGAEPPSAPLKMMTVIQSESLPSTKKELEKVERHVGATSTSIIKFGVPDAPASVEKVASKKSQASIVHFACHGKQNKRNPLKSGLEIEGERLTISRIMEEKVPSGALAFLSACETAARDERMPDEDLSIGASLLFAGYRSVVATMWRMEDSDGPVIADAFYEELCRGPDGTSLSRPDTRRSAKALAIAVEKLRSKGVPFKRWVPFIHMGK</sequence>
<dbReference type="OrthoDB" id="9991317at2759"/>
<feature type="region of interest" description="Disordered" evidence="1">
    <location>
        <begin position="31"/>
        <end position="53"/>
    </location>
</feature>
<protein>
    <recommendedName>
        <fullName evidence="2">CHAT domain-containing protein</fullName>
    </recommendedName>
</protein>
<dbReference type="Gene3D" id="1.25.40.10">
    <property type="entry name" value="Tetratricopeptide repeat domain"/>
    <property type="match status" value="1"/>
</dbReference>
<evidence type="ECO:0000259" key="2">
    <source>
        <dbReference type="Pfam" id="PF12770"/>
    </source>
</evidence>
<keyword evidence="4" id="KW-1185">Reference proteome</keyword>
<feature type="domain" description="CHAT" evidence="2">
    <location>
        <begin position="1014"/>
        <end position="1285"/>
    </location>
</feature>
<dbReference type="Proteomes" id="UP000284706">
    <property type="component" value="Unassembled WGS sequence"/>
</dbReference>
<dbReference type="InterPro" id="IPR024983">
    <property type="entry name" value="CHAT_dom"/>
</dbReference>